<evidence type="ECO:0000256" key="1">
    <source>
        <dbReference type="SAM" id="MobiDB-lite"/>
    </source>
</evidence>
<feature type="region of interest" description="Disordered" evidence="1">
    <location>
        <begin position="40"/>
        <end position="85"/>
    </location>
</feature>
<name>A0A4V6MV40_PROTD</name>
<reference evidence="3 4" key="1">
    <citation type="submission" date="2019-01" db="EMBL/GenBank/DDBJ databases">
        <title>Lactibacter flavus gen. nov., sp. nov., a novel bacterium of the family Propionibacteriaceae isolated from raw milk and dairy products.</title>
        <authorList>
            <person name="Huptas C."/>
            <person name="Wenning M."/>
            <person name="Breitenwieser F."/>
            <person name="Doll E."/>
            <person name="Von Neubeck M."/>
            <person name="Busse H.-J."/>
            <person name="Scherer S."/>
        </authorList>
    </citation>
    <scope>NUCLEOTIDE SEQUENCE [LARGE SCALE GENOMIC DNA]</scope>
    <source>
        <strain evidence="3 4">DSM 22130</strain>
    </source>
</reference>
<proteinExistence type="predicted"/>
<dbReference type="EMBL" id="SDMR01000019">
    <property type="protein sequence ID" value="TBT93098.1"/>
    <property type="molecule type" value="Genomic_DNA"/>
</dbReference>
<keyword evidence="4" id="KW-1185">Reference proteome</keyword>
<accession>A0A4V6MV40</accession>
<dbReference type="PROSITE" id="PS50965">
    <property type="entry name" value="NERD"/>
    <property type="match status" value="1"/>
</dbReference>
<evidence type="ECO:0000313" key="4">
    <source>
        <dbReference type="Proteomes" id="UP000291933"/>
    </source>
</evidence>
<evidence type="ECO:0000313" key="3">
    <source>
        <dbReference type="EMBL" id="TBT93098.1"/>
    </source>
</evidence>
<sequence length="311" mass="33032">MRDDAGADVGWWDLATDEAHPTSPDLAQTLADAVAGWRAGIDSPMPQESAASISLSPGPHLSESTMPTRPHPKADAEAGSGKTPDLPPHLDAVDGVAGASAARQFQRRHDARQERVITNHPKIGKFLLAAVDDPQSTRAWSTGAAGEASLGAMLGEMAGANLRVLHDRRIPKTSANIDHLVICPSGVYVVDAKHYPGAGPELRVDGGILRPRTELLIVGRRDRTHLVDGMHKQLDLVRAALSDAPEVPIHGVLCFIGADWPLIGGAFTVRGVAVMWPKKLKALLATAGDLDADSIADLQLRLHEAFPRAKS</sequence>
<dbReference type="Pfam" id="PF08378">
    <property type="entry name" value="NERD"/>
    <property type="match status" value="1"/>
</dbReference>
<dbReference type="OrthoDB" id="4246706at2"/>
<feature type="domain" description="NERD" evidence="2">
    <location>
        <begin position="142"/>
        <end position="249"/>
    </location>
</feature>
<organism evidence="3 4">
    <name type="scientific">Propioniciclava tarda</name>
    <dbReference type="NCBI Taxonomy" id="433330"/>
    <lineage>
        <taxon>Bacteria</taxon>
        <taxon>Bacillati</taxon>
        <taxon>Actinomycetota</taxon>
        <taxon>Actinomycetes</taxon>
        <taxon>Propionibacteriales</taxon>
        <taxon>Propionibacteriaceae</taxon>
        <taxon>Propioniciclava</taxon>
    </lineage>
</organism>
<gene>
    <name evidence="3" type="ORF">ET996_12730</name>
</gene>
<dbReference type="Proteomes" id="UP000291933">
    <property type="component" value="Unassembled WGS sequence"/>
</dbReference>
<dbReference type="AlphaFoldDB" id="A0A4V6MV40"/>
<dbReference type="RefSeq" id="WP_131172937.1">
    <property type="nucleotide sequence ID" value="NZ_FXTL01000020.1"/>
</dbReference>
<protein>
    <submittedName>
        <fullName evidence="3">NERD domain-containing protein</fullName>
    </submittedName>
</protein>
<dbReference type="InterPro" id="IPR011528">
    <property type="entry name" value="NERD"/>
</dbReference>
<evidence type="ECO:0000259" key="2">
    <source>
        <dbReference type="PROSITE" id="PS50965"/>
    </source>
</evidence>
<comment type="caution">
    <text evidence="3">The sequence shown here is derived from an EMBL/GenBank/DDBJ whole genome shotgun (WGS) entry which is preliminary data.</text>
</comment>